<evidence type="ECO:0000259" key="2">
    <source>
        <dbReference type="Pfam" id="PF02201"/>
    </source>
</evidence>
<name>A0A2N9FY31_FAGSY</name>
<dbReference type="InterPro" id="IPR036885">
    <property type="entry name" value="SWIB_MDM2_dom_sf"/>
</dbReference>
<feature type="region of interest" description="Disordered" evidence="1">
    <location>
        <begin position="120"/>
        <end position="155"/>
    </location>
</feature>
<dbReference type="Pfam" id="PF02201">
    <property type="entry name" value="SWIB"/>
    <property type="match status" value="1"/>
</dbReference>
<dbReference type="EMBL" id="OIVN01001575">
    <property type="protein sequence ID" value="SPC95517.1"/>
    <property type="molecule type" value="Genomic_DNA"/>
</dbReference>
<proteinExistence type="predicted"/>
<dbReference type="SUPFAM" id="SSF47592">
    <property type="entry name" value="SWIB/MDM2 domain"/>
    <property type="match status" value="1"/>
</dbReference>
<protein>
    <recommendedName>
        <fullName evidence="2">DM2 domain-containing protein</fullName>
    </recommendedName>
</protein>
<evidence type="ECO:0000256" key="1">
    <source>
        <dbReference type="SAM" id="MobiDB-lite"/>
    </source>
</evidence>
<dbReference type="AlphaFoldDB" id="A0A2N9FY31"/>
<feature type="compositionally biased region" description="Basic residues" evidence="1">
    <location>
        <begin position="139"/>
        <end position="155"/>
    </location>
</feature>
<dbReference type="InterPro" id="IPR003121">
    <property type="entry name" value="SWIB_MDM2_domain"/>
</dbReference>
<organism evidence="3">
    <name type="scientific">Fagus sylvatica</name>
    <name type="common">Beechnut</name>
    <dbReference type="NCBI Taxonomy" id="28930"/>
    <lineage>
        <taxon>Eukaryota</taxon>
        <taxon>Viridiplantae</taxon>
        <taxon>Streptophyta</taxon>
        <taxon>Embryophyta</taxon>
        <taxon>Tracheophyta</taxon>
        <taxon>Spermatophyta</taxon>
        <taxon>Magnoliopsida</taxon>
        <taxon>eudicotyledons</taxon>
        <taxon>Gunneridae</taxon>
        <taxon>Pentapetalae</taxon>
        <taxon>rosids</taxon>
        <taxon>fabids</taxon>
        <taxon>Fagales</taxon>
        <taxon>Fagaceae</taxon>
        <taxon>Fagus</taxon>
    </lineage>
</organism>
<sequence length="155" mass="16797">MGKAMAMAMSVSMVRALGVGINTRSLSTKVSRSHSQSPTIPKEITKAIKPSSASSEFRKFLGIPGTSRSPNALLISKFLKLYTAQSPGIKKDNIWEDNLNKLLHGKDRVGLPEIAKLLSPQFNQKGGMNAESKTEDNKQHHKGGGKAKAKAKKKK</sequence>
<feature type="domain" description="DM2" evidence="2">
    <location>
        <begin position="50"/>
        <end position="121"/>
    </location>
</feature>
<reference evidence="3" key="1">
    <citation type="submission" date="2018-02" db="EMBL/GenBank/DDBJ databases">
        <authorList>
            <person name="Cohen D.B."/>
            <person name="Kent A.D."/>
        </authorList>
    </citation>
    <scope>NUCLEOTIDE SEQUENCE</scope>
</reference>
<gene>
    <name evidence="3" type="ORF">FSB_LOCUS23399</name>
</gene>
<evidence type="ECO:0000313" key="3">
    <source>
        <dbReference type="EMBL" id="SPC95517.1"/>
    </source>
</evidence>
<accession>A0A2N9FY31</accession>